<evidence type="ECO:0000256" key="5">
    <source>
        <dbReference type="ARBA" id="ARBA00022670"/>
    </source>
</evidence>
<keyword evidence="7" id="KW-0378">Hydrolase</keyword>
<feature type="compositionally biased region" description="Low complexity" evidence="9">
    <location>
        <begin position="103"/>
        <end position="114"/>
    </location>
</feature>
<evidence type="ECO:0000259" key="10">
    <source>
        <dbReference type="PROSITE" id="PS50030"/>
    </source>
</evidence>
<dbReference type="InterPro" id="IPR009060">
    <property type="entry name" value="UBA-like_sf"/>
</dbReference>
<dbReference type="RefSeq" id="XP_014666622.1">
    <property type="nucleotide sequence ID" value="XM_014811136.1"/>
</dbReference>
<dbReference type="PROSITE" id="PS50030">
    <property type="entry name" value="UBA"/>
    <property type="match status" value="1"/>
</dbReference>
<keyword evidence="6" id="KW-0064">Aspartyl protease</keyword>
<sequence>MKISITTESDEFYTVDVSADLEVENFKALCELECNIPASEMTIVFEGHVLDDNQKPLAAYGLKDTDVVLVKRQQAGAGNASNAPGFPFNFDFSSIPVPTDHGAQQQAPAASGSSRQEEPSPEQLRQMLLASPHDLALLKENNPRLAEALLSGDLDRFKMVLEEQQKIKRERDLLRIRMMNADPFDMEAQKLIAEEIRLKNVESNMEQAIEHAPESFGQVIMLYIDCRVNGHQVKAFVDSGAQTTIMSQACAERCNIKRLIDTRWAGVAKGVGTQKIIGRVHLGQIQIGKDFLTSSFSILEDQPMDMLLGLDMLRRHQCIIDLKRNLLVIGTTGTETSFLVESELPDCARLNRSDGAATADAAADQEMEDEQLAKALSESSDAAHTPAQPAAADTAAGSAGSPQPPSAADPDAGGSIAETSIQALMGMGFTREQAREELVRQAGDLNKAAGVLFAKSFGKF</sequence>
<dbReference type="InterPro" id="IPR057273">
    <property type="entry name" value="Ddi1/2_HDD"/>
</dbReference>
<protein>
    <submittedName>
        <fullName evidence="13">Protein DDI1 homolog 2-like</fullName>
    </submittedName>
</protein>
<evidence type="ECO:0000313" key="13">
    <source>
        <dbReference type="RefSeq" id="XP_014666622.1"/>
    </source>
</evidence>
<dbReference type="PROSITE" id="PS50053">
    <property type="entry name" value="UBIQUITIN_2"/>
    <property type="match status" value="1"/>
</dbReference>
<proteinExistence type="inferred from homology"/>
<evidence type="ECO:0000256" key="8">
    <source>
        <dbReference type="ARBA" id="ARBA00022927"/>
    </source>
</evidence>
<feature type="region of interest" description="Disordered" evidence="9">
    <location>
        <begin position="358"/>
        <end position="414"/>
    </location>
</feature>
<dbReference type="InterPro" id="IPR019103">
    <property type="entry name" value="Peptidase_aspartic_DDI1-type"/>
</dbReference>
<dbReference type="SUPFAM" id="SSF54236">
    <property type="entry name" value="Ubiquitin-like"/>
    <property type="match status" value="1"/>
</dbReference>
<dbReference type="SMART" id="SM00165">
    <property type="entry name" value="UBA"/>
    <property type="match status" value="1"/>
</dbReference>
<feature type="compositionally biased region" description="Low complexity" evidence="9">
    <location>
        <begin position="380"/>
        <end position="401"/>
    </location>
</feature>
<evidence type="ECO:0000256" key="9">
    <source>
        <dbReference type="SAM" id="MobiDB-lite"/>
    </source>
</evidence>
<feature type="domain" description="Ubiquitin-like" evidence="11">
    <location>
        <begin position="1"/>
        <end position="77"/>
    </location>
</feature>
<comment type="similarity">
    <text evidence="2">Belongs to the DDI1 family.</text>
</comment>
<comment type="subcellular location">
    <subcellularLocation>
        <location evidence="1">Cytoplasm</location>
    </subcellularLocation>
</comment>
<dbReference type="CDD" id="cd14291">
    <property type="entry name" value="UBA1_NUB1_like"/>
    <property type="match status" value="1"/>
</dbReference>
<feature type="region of interest" description="Disordered" evidence="9">
    <location>
        <begin position="97"/>
        <end position="122"/>
    </location>
</feature>
<dbReference type="Pfam" id="PF09668">
    <property type="entry name" value="Asp_protease"/>
    <property type="match status" value="1"/>
</dbReference>
<dbReference type="InterPro" id="IPR000626">
    <property type="entry name" value="Ubiquitin-like_dom"/>
</dbReference>
<evidence type="ECO:0000256" key="7">
    <source>
        <dbReference type="ARBA" id="ARBA00022801"/>
    </source>
</evidence>
<dbReference type="PANTHER" id="PTHR15397:SF3">
    <property type="entry name" value="DNA DAMAGE INDUCIBLE 1 HOMOLOG 2"/>
    <property type="match status" value="1"/>
</dbReference>
<evidence type="ECO:0000313" key="12">
    <source>
        <dbReference type="Proteomes" id="UP000695022"/>
    </source>
</evidence>
<dbReference type="Gene3D" id="2.40.70.10">
    <property type="entry name" value="Acid Proteases"/>
    <property type="match status" value="1"/>
</dbReference>
<dbReference type="InterPro" id="IPR021109">
    <property type="entry name" value="Peptidase_aspartic_dom_sf"/>
</dbReference>
<dbReference type="InterPro" id="IPR029071">
    <property type="entry name" value="Ubiquitin-like_domsf"/>
</dbReference>
<evidence type="ECO:0000256" key="4">
    <source>
        <dbReference type="ARBA" id="ARBA00022490"/>
    </source>
</evidence>
<feature type="domain" description="UBA" evidence="10">
    <location>
        <begin position="415"/>
        <end position="455"/>
    </location>
</feature>
<gene>
    <name evidence="13" type="primary">LOC106808417</name>
</gene>
<evidence type="ECO:0000256" key="2">
    <source>
        <dbReference type="ARBA" id="ARBA00009136"/>
    </source>
</evidence>
<dbReference type="InterPro" id="IPR015940">
    <property type="entry name" value="UBA"/>
</dbReference>
<dbReference type="InterPro" id="IPR033882">
    <property type="entry name" value="DDI1_N"/>
</dbReference>
<evidence type="ECO:0000256" key="1">
    <source>
        <dbReference type="ARBA" id="ARBA00004496"/>
    </source>
</evidence>
<dbReference type="Gene3D" id="1.10.8.10">
    <property type="entry name" value="DNA helicase RuvA subunit, C-terminal domain"/>
    <property type="match status" value="1"/>
</dbReference>
<dbReference type="CDD" id="cd05479">
    <property type="entry name" value="RP_DDI"/>
    <property type="match status" value="1"/>
</dbReference>
<dbReference type="SUPFAM" id="SSF46934">
    <property type="entry name" value="UBA-like"/>
    <property type="match status" value="1"/>
</dbReference>
<dbReference type="PANTHER" id="PTHR15397">
    <property type="entry name" value="SODIUM-GLUCOSE COTRANSPORTER REGULATORY PROTEIN -RELATED"/>
    <property type="match status" value="1"/>
</dbReference>
<dbReference type="Pfam" id="PF00240">
    <property type="entry name" value="ubiquitin"/>
    <property type="match status" value="1"/>
</dbReference>
<dbReference type="SMART" id="SM00213">
    <property type="entry name" value="UBQ"/>
    <property type="match status" value="1"/>
</dbReference>
<evidence type="ECO:0000256" key="6">
    <source>
        <dbReference type="ARBA" id="ARBA00022750"/>
    </source>
</evidence>
<keyword evidence="3" id="KW-0813">Transport</keyword>
<dbReference type="CDD" id="cd01796">
    <property type="entry name" value="Ubl_Ddi1_like"/>
    <property type="match status" value="1"/>
</dbReference>
<reference evidence="13" key="1">
    <citation type="submission" date="2025-08" db="UniProtKB">
        <authorList>
            <consortium name="RefSeq"/>
        </authorList>
    </citation>
    <scope>IDENTIFICATION</scope>
</reference>
<name>A0ABM1E351_PRICU</name>
<organism evidence="12 13">
    <name type="scientific">Priapulus caudatus</name>
    <name type="common">Priapulid worm</name>
    <dbReference type="NCBI Taxonomy" id="37621"/>
    <lineage>
        <taxon>Eukaryota</taxon>
        <taxon>Metazoa</taxon>
        <taxon>Ecdysozoa</taxon>
        <taxon>Scalidophora</taxon>
        <taxon>Priapulida</taxon>
        <taxon>Priapulimorpha</taxon>
        <taxon>Priapulimorphida</taxon>
        <taxon>Priapulidae</taxon>
        <taxon>Priapulus</taxon>
    </lineage>
</organism>
<dbReference type="SUPFAM" id="SSF50630">
    <property type="entry name" value="Acid proteases"/>
    <property type="match status" value="1"/>
</dbReference>
<dbReference type="Pfam" id="PF24669">
    <property type="entry name" value="Ddi2_HDD"/>
    <property type="match status" value="1"/>
</dbReference>
<keyword evidence="4" id="KW-0963">Cytoplasm</keyword>
<evidence type="ECO:0000256" key="3">
    <source>
        <dbReference type="ARBA" id="ARBA00022448"/>
    </source>
</evidence>
<keyword evidence="5" id="KW-0645">Protease</keyword>
<evidence type="ECO:0000259" key="11">
    <source>
        <dbReference type="PROSITE" id="PS50053"/>
    </source>
</evidence>
<dbReference type="Gene3D" id="3.10.20.90">
    <property type="entry name" value="Phosphatidylinositol 3-kinase Catalytic Subunit, Chain A, domain 1"/>
    <property type="match status" value="1"/>
</dbReference>
<keyword evidence="12" id="KW-1185">Reference proteome</keyword>
<dbReference type="GeneID" id="106808417"/>
<accession>A0ABM1E351</accession>
<dbReference type="Proteomes" id="UP000695022">
    <property type="component" value="Unplaced"/>
</dbReference>
<keyword evidence="8" id="KW-0653">Protein transport</keyword>